<dbReference type="EMBL" id="DF849364">
    <property type="protein sequence ID" value="GAT56931.1"/>
    <property type="molecule type" value="Genomic_DNA"/>
</dbReference>
<feature type="compositionally biased region" description="Low complexity" evidence="1">
    <location>
        <begin position="291"/>
        <end position="309"/>
    </location>
</feature>
<evidence type="ECO:0000256" key="1">
    <source>
        <dbReference type="SAM" id="MobiDB-lite"/>
    </source>
</evidence>
<protein>
    <submittedName>
        <fullName evidence="2">Uncharacterized protein</fullName>
    </submittedName>
</protein>
<gene>
    <name evidence="2" type="ORF">MCHLO_13521</name>
</gene>
<feature type="compositionally biased region" description="Acidic residues" evidence="1">
    <location>
        <begin position="273"/>
        <end position="282"/>
    </location>
</feature>
<evidence type="ECO:0000313" key="3">
    <source>
        <dbReference type="Proteomes" id="UP000815677"/>
    </source>
</evidence>
<proteinExistence type="predicted"/>
<feature type="compositionally biased region" description="Pro residues" evidence="1">
    <location>
        <begin position="342"/>
        <end position="352"/>
    </location>
</feature>
<sequence length="402" mass="43159">MSSYYRVFDNLTTLSIKISGAEDVNFGLQITRFRDQTSKLTKVELIGILIDYLPWLQLTELRLVNCRCPVDQIIQALDFCIALVKLDLTLPAYDVATYLRHEPRPLPSLRLLETLRVALALPDNPPRAVFAQDDMVVFLDLLANKLPKLHSLSFEHDGQDNDSIRTPMLQVLANSVPSVTKFTLQGVNFEGTQLDELRASAPPAPTKAELRAEKAAKIQKWMDERLGRFGDTPVVVPPSRGRRANRARGTRGRARGGTGARASNGRGRKAAISDEDSEEEAEFTGSDGSESESAVAASAPASDTESSTSSKDEGKLEFGSSHARVGIHTADFFDEEEQSPTPAIPDPAPVAPAPSTTRVTRSKTEAATAAIGSGGRAGGSVEEPAPATIEQPRAAGCSGAPG</sequence>
<dbReference type="Proteomes" id="UP000815677">
    <property type="component" value="Unassembled WGS sequence"/>
</dbReference>
<name>A0ABQ0M0N7_MYCCL</name>
<feature type="region of interest" description="Disordered" evidence="1">
    <location>
        <begin position="229"/>
        <end position="402"/>
    </location>
</feature>
<accession>A0ABQ0M0N7</accession>
<evidence type="ECO:0000313" key="2">
    <source>
        <dbReference type="EMBL" id="GAT56931.1"/>
    </source>
</evidence>
<feature type="compositionally biased region" description="Basic residues" evidence="1">
    <location>
        <begin position="240"/>
        <end position="254"/>
    </location>
</feature>
<reference evidence="2" key="1">
    <citation type="submission" date="2014-09" db="EMBL/GenBank/DDBJ databases">
        <title>Genome sequence of the luminous mushroom Mycena chlorophos for searching fungal bioluminescence genes.</title>
        <authorList>
            <person name="Tanaka Y."/>
            <person name="Kasuga D."/>
            <person name="Oba Y."/>
            <person name="Hase S."/>
            <person name="Sato K."/>
            <person name="Oba Y."/>
            <person name="Sakakibara Y."/>
        </authorList>
    </citation>
    <scope>NUCLEOTIDE SEQUENCE</scope>
</reference>
<organism evidence="2 3">
    <name type="scientific">Mycena chlorophos</name>
    <name type="common">Agaric fungus</name>
    <name type="synonym">Agaricus chlorophos</name>
    <dbReference type="NCBI Taxonomy" id="658473"/>
    <lineage>
        <taxon>Eukaryota</taxon>
        <taxon>Fungi</taxon>
        <taxon>Dikarya</taxon>
        <taxon>Basidiomycota</taxon>
        <taxon>Agaricomycotina</taxon>
        <taxon>Agaricomycetes</taxon>
        <taxon>Agaricomycetidae</taxon>
        <taxon>Agaricales</taxon>
        <taxon>Marasmiineae</taxon>
        <taxon>Mycenaceae</taxon>
        <taxon>Mycena</taxon>
    </lineage>
</organism>
<keyword evidence="3" id="KW-1185">Reference proteome</keyword>
<dbReference type="SUPFAM" id="SSF52047">
    <property type="entry name" value="RNI-like"/>
    <property type="match status" value="1"/>
</dbReference>